<keyword evidence="2" id="KW-0812">Transmembrane</keyword>
<dbReference type="PANTHER" id="PTHR40465">
    <property type="entry name" value="CHROMOSOME 1, WHOLE GENOME SHOTGUN SEQUENCE"/>
    <property type="match status" value="1"/>
</dbReference>
<evidence type="ECO:0000313" key="3">
    <source>
        <dbReference type="EMBL" id="SGY29489.1"/>
    </source>
</evidence>
<evidence type="ECO:0000256" key="2">
    <source>
        <dbReference type="SAM" id="Phobius"/>
    </source>
</evidence>
<feature type="compositionally biased region" description="Basic and acidic residues" evidence="1">
    <location>
        <begin position="439"/>
        <end position="452"/>
    </location>
</feature>
<name>A0A2X0P0Y0_9BASI</name>
<proteinExistence type="predicted"/>
<dbReference type="AlphaFoldDB" id="A0A2X0P0Y0"/>
<dbReference type="PANTHER" id="PTHR40465:SF1">
    <property type="entry name" value="DUF6534 DOMAIN-CONTAINING PROTEIN"/>
    <property type="match status" value="1"/>
</dbReference>
<dbReference type="EMBL" id="FQNC01000041">
    <property type="protein sequence ID" value="SGY29489.1"/>
    <property type="molecule type" value="Genomic_DNA"/>
</dbReference>
<protein>
    <submittedName>
        <fullName evidence="3">BQ5605_C002g01058 protein</fullName>
    </submittedName>
</protein>
<gene>
    <name evidence="3" type="primary">BQ5605_C002g01058</name>
    <name evidence="3" type="ORF">BQ5605_C002G01058</name>
</gene>
<evidence type="ECO:0000313" key="4">
    <source>
        <dbReference type="Proteomes" id="UP000249464"/>
    </source>
</evidence>
<organism evidence="3 4">
    <name type="scientific">Microbotryum silenes-dioicae</name>
    <dbReference type="NCBI Taxonomy" id="796604"/>
    <lineage>
        <taxon>Eukaryota</taxon>
        <taxon>Fungi</taxon>
        <taxon>Dikarya</taxon>
        <taxon>Basidiomycota</taxon>
        <taxon>Pucciniomycotina</taxon>
        <taxon>Microbotryomycetes</taxon>
        <taxon>Microbotryales</taxon>
        <taxon>Microbotryaceae</taxon>
        <taxon>Microbotryum</taxon>
    </lineage>
</organism>
<keyword evidence="2" id="KW-0472">Membrane</keyword>
<feature type="transmembrane region" description="Helical" evidence="2">
    <location>
        <begin position="245"/>
        <end position="266"/>
    </location>
</feature>
<keyword evidence="2" id="KW-1133">Transmembrane helix</keyword>
<feature type="transmembrane region" description="Helical" evidence="2">
    <location>
        <begin position="109"/>
        <end position="127"/>
    </location>
</feature>
<accession>A0A2X0P0Y0</accession>
<feature type="region of interest" description="Disordered" evidence="1">
    <location>
        <begin position="401"/>
        <end position="424"/>
    </location>
</feature>
<feature type="region of interest" description="Disordered" evidence="1">
    <location>
        <begin position="438"/>
        <end position="458"/>
    </location>
</feature>
<keyword evidence="4" id="KW-1185">Reference proteome</keyword>
<sequence>MSSAFDPMEEGGQPMAEIGDAGTELRKFASCSSDNCGGPFKHCGGETYFKEPSSASQPPKRGAIATMSSATWLQPSQAGLDAARVSIPGMGEYKTTHFNGSQLLKRPSIVAYFTELFLLGMITAKAVTYFSRGSRDPTIVKVCVSFSVLILWCKSSLNIKIMWETRALPWPILTSIIISQIPVTLSQSYLCHQLWSISKKRLVPNAIAIAGTLWSTILFIIYAALRVKYPMPGGSQDRAQPWVPPWAFCNCITNIYLSLTCSVFLLRTRKEAVGDQLDYMLLRLATQSIATCLPPALISAIMAILEITTSTGQAWTFFTIIIASVYVLCILHTFNARDDILEEARSRATMKISSPMATGSNRTVPPGQRLTRPTAIGLARLHSLRSESTSLSFPTNFLETMTAPKRPSMNSPVELEDTSSGPFSIYSEDHQLRSLQDGELTKSKNESQDQRAADAAGKKIQVHVLKKTDSSVEWCEVDRRRSITMRCASASERRG</sequence>
<feature type="transmembrane region" description="Helical" evidence="2">
    <location>
        <begin position="287"/>
        <end position="308"/>
    </location>
</feature>
<feature type="transmembrane region" description="Helical" evidence="2">
    <location>
        <begin position="314"/>
        <end position="334"/>
    </location>
</feature>
<evidence type="ECO:0000256" key="1">
    <source>
        <dbReference type="SAM" id="MobiDB-lite"/>
    </source>
</evidence>
<dbReference type="Proteomes" id="UP000249464">
    <property type="component" value="Unassembled WGS sequence"/>
</dbReference>
<reference evidence="3 4" key="1">
    <citation type="submission" date="2016-11" db="EMBL/GenBank/DDBJ databases">
        <authorList>
            <person name="Jaros S."/>
            <person name="Januszkiewicz K."/>
            <person name="Wedrychowicz H."/>
        </authorList>
    </citation>
    <scope>NUCLEOTIDE SEQUENCE [LARGE SCALE GENOMIC DNA]</scope>
</reference>
<feature type="transmembrane region" description="Helical" evidence="2">
    <location>
        <begin position="202"/>
        <end position="225"/>
    </location>
</feature>